<keyword evidence="2 9" id="KW-0808">Transferase</keyword>
<feature type="binding site" evidence="9">
    <location>
        <begin position="129"/>
        <end position="135"/>
    </location>
    <ligand>
        <name>ATP</name>
        <dbReference type="ChEBI" id="CHEBI:30616"/>
    </ligand>
</feature>
<comment type="function">
    <text evidence="9">Reversibly transfers an adenylyl group from ATP to 4'-phosphopantetheine, yielding dephospho-CoA (dPCoA) and pyrophosphate.</text>
</comment>
<keyword evidence="3 9" id="KW-0548">Nucleotidyltransferase</keyword>
<comment type="pathway">
    <text evidence="9">Cofactor biosynthesis; coenzyme A biosynthesis; CoA from (R)-pantothenate: step 4/5.</text>
</comment>
<protein>
    <recommendedName>
        <fullName evidence="9">Phosphopantetheine adenylyltransferase</fullName>
        <ecNumber evidence="9">2.7.7.3</ecNumber>
    </recommendedName>
    <alternativeName>
        <fullName evidence="9">Dephospho-CoA pyrophosphorylase</fullName>
    </alternativeName>
    <alternativeName>
        <fullName evidence="9">Pantetheine-phosphate adenylyltransferase</fullName>
        <shortName evidence="9">PPAT</shortName>
    </alternativeName>
</protein>
<dbReference type="Proteomes" id="UP001626536">
    <property type="component" value="Chromosome"/>
</dbReference>
<dbReference type="PANTHER" id="PTHR21342:SF1">
    <property type="entry name" value="PHOSPHOPANTETHEINE ADENYLYLTRANSFERASE"/>
    <property type="match status" value="1"/>
</dbReference>
<evidence type="ECO:0000256" key="2">
    <source>
        <dbReference type="ARBA" id="ARBA00022679"/>
    </source>
</evidence>
<dbReference type="CDD" id="cd02163">
    <property type="entry name" value="PPAT"/>
    <property type="match status" value="1"/>
</dbReference>
<dbReference type="SUPFAM" id="SSF52374">
    <property type="entry name" value="Nucleotidylyl transferase"/>
    <property type="match status" value="1"/>
</dbReference>
<feature type="binding site" evidence="9">
    <location>
        <position position="10"/>
    </location>
    <ligand>
        <name>substrate</name>
    </ligand>
</feature>
<dbReference type="RefSeq" id="WP_407338219.1">
    <property type="nucleotide sequence ID" value="NZ_CP136862.1"/>
</dbReference>
<dbReference type="InterPro" id="IPR001980">
    <property type="entry name" value="PPAT"/>
</dbReference>
<evidence type="ECO:0000256" key="1">
    <source>
        <dbReference type="ARBA" id="ARBA00022490"/>
    </source>
</evidence>
<dbReference type="PRINTS" id="PR01020">
    <property type="entry name" value="LPSBIOSNTHSS"/>
</dbReference>
<keyword evidence="4 9" id="KW-0547">Nucleotide-binding</keyword>
<evidence type="ECO:0000256" key="3">
    <source>
        <dbReference type="ARBA" id="ARBA00022695"/>
    </source>
</evidence>
<dbReference type="HAMAP" id="MF_00151">
    <property type="entry name" value="PPAT_bact"/>
    <property type="match status" value="1"/>
</dbReference>
<dbReference type="InterPro" id="IPR014729">
    <property type="entry name" value="Rossmann-like_a/b/a_fold"/>
</dbReference>
<evidence type="ECO:0000313" key="11">
    <source>
        <dbReference type="EMBL" id="WOJ88782.1"/>
    </source>
</evidence>
<feature type="binding site" evidence="9">
    <location>
        <position position="18"/>
    </location>
    <ligand>
        <name>ATP</name>
        <dbReference type="ChEBI" id="CHEBI:30616"/>
    </ligand>
</feature>
<evidence type="ECO:0000256" key="7">
    <source>
        <dbReference type="ARBA" id="ARBA00022993"/>
    </source>
</evidence>
<name>A0ABZ0HN99_9HYPH</name>
<accession>A0ABZ0HN99</accession>
<sequence>MTRVALYTGSFDPLTNGHVDVIENAAGLCDELIVAIGVNPGKTPLFSIEERVRLIEEACRGLLAARSCKLRVQTFSGLAVDAARAAGATLMVRGLRDGSDFDYEMQMAGMNAAMAPEVKTVFFAASPTVRHITATLVRQIAGMGGDVSYFVPGAVARALEAKRRDSK</sequence>
<dbReference type="GO" id="GO:0004595">
    <property type="term" value="F:pantetheine-phosphate adenylyltransferase activity"/>
    <property type="evidence" value="ECO:0007669"/>
    <property type="project" value="UniProtKB-EC"/>
</dbReference>
<feature type="domain" description="Cytidyltransferase-like" evidence="10">
    <location>
        <begin position="6"/>
        <end position="139"/>
    </location>
</feature>
<dbReference type="EMBL" id="CP136862">
    <property type="protein sequence ID" value="WOJ88782.1"/>
    <property type="molecule type" value="Genomic_DNA"/>
</dbReference>
<keyword evidence="5 9" id="KW-0067">ATP-binding</keyword>
<evidence type="ECO:0000256" key="8">
    <source>
        <dbReference type="ARBA" id="ARBA00029346"/>
    </source>
</evidence>
<reference evidence="11 12" key="1">
    <citation type="submission" date="2023-10" db="EMBL/GenBank/DDBJ databases">
        <title>Novel methanotroph of the genus Methylocapsa from a subarctic wetland.</title>
        <authorList>
            <person name="Belova S.E."/>
            <person name="Oshkin I.Y."/>
            <person name="Miroshnikov K."/>
            <person name="Dedysh S.N."/>
        </authorList>
    </citation>
    <scope>NUCLEOTIDE SEQUENCE [LARGE SCALE GENOMIC DNA]</scope>
    <source>
        <strain evidence="11 12">RX1</strain>
    </source>
</reference>
<feature type="binding site" evidence="9">
    <location>
        <position position="79"/>
    </location>
    <ligand>
        <name>substrate</name>
    </ligand>
</feature>
<organism evidence="11 12">
    <name type="scientific">Methylocapsa polymorpha</name>
    <dbReference type="NCBI Taxonomy" id="3080828"/>
    <lineage>
        <taxon>Bacteria</taxon>
        <taxon>Pseudomonadati</taxon>
        <taxon>Pseudomonadota</taxon>
        <taxon>Alphaproteobacteria</taxon>
        <taxon>Hyphomicrobiales</taxon>
        <taxon>Beijerinckiaceae</taxon>
        <taxon>Methylocapsa</taxon>
    </lineage>
</organism>
<dbReference type="Pfam" id="PF01467">
    <property type="entry name" value="CTP_transf_like"/>
    <property type="match status" value="1"/>
</dbReference>
<feature type="binding site" evidence="9">
    <location>
        <begin position="10"/>
        <end position="11"/>
    </location>
    <ligand>
        <name>ATP</name>
        <dbReference type="ChEBI" id="CHEBI:30616"/>
    </ligand>
</feature>
<comment type="subcellular location">
    <subcellularLocation>
        <location evidence="9">Cytoplasm</location>
    </subcellularLocation>
</comment>
<evidence type="ECO:0000256" key="5">
    <source>
        <dbReference type="ARBA" id="ARBA00022840"/>
    </source>
</evidence>
<feature type="binding site" evidence="9">
    <location>
        <position position="42"/>
    </location>
    <ligand>
        <name>substrate</name>
    </ligand>
</feature>
<feature type="binding site" evidence="9">
    <location>
        <position position="104"/>
    </location>
    <ligand>
        <name>ATP</name>
        <dbReference type="ChEBI" id="CHEBI:30616"/>
    </ligand>
</feature>
<comment type="subunit">
    <text evidence="9">Homohexamer.</text>
</comment>
<keyword evidence="1 9" id="KW-0963">Cytoplasm</keyword>
<evidence type="ECO:0000256" key="4">
    <source>
        <dbReference type="ARBA" id="ARBA00022741"/>
    </source>
</evidence>
<evidence type="ECO:0000256" key="6">
    <source>
        <dbReference type="ARBA" id="ARBA00022842"/>
    </source>
</evidence>
<dbReference type="PANTHER" id="PTHR21342">
    <property type="entry name" value="PHOSPHOPANTETHEINE ADENYLYLTRANSFERASE"/>
    <property type="match status" value="1"/>
</dbReference>
<keyword evidence="6 9" id="KW-0460">Magnesium</keyword>
<evidence type="ECO:0000259" key="10">
    <source>
        <dbReference type="Pfam" id="PF01467"/>
    </source>
</evidence>
<feature type="binding site" evidence="9">
    <location>
        <position position="93"/>
    </location>
    <ligand>
        <name>substrate</name>
    </ligand>
</feature>
<feature type="binding site" evidence="9">
    <location>
        <begin position="94"/>
        <end position="96"/>
    </location>
    <ligand>
        <name>ATP</name>
        <dbReference type="ChEBI" id="CHEBI:30616"/>
    </ligand>
</feature>
<feature type="site" description="Transition state stabilizer" evidence="9">
    <location>
        <position position="18"/>
    </location>
</feature>
<dbReference type="NCBIfam" id="TIGR00125">
    <property type="entry name" value="cyt_tran_rel"/>
    <property type="match status" value="1"/>
</dbReference>
<evidence type="ECO:0000313" key="12">
    <source>
        <dbReference type="Proteomes" id="UP001626536"/>
    </source>
</evidence>
<dbReference type="Gene3D" id="3.40.50.620">
    <property type="entry name" value="HUPs"/>
    <property type="match status" value="1"/>
</dbReference>
<comment type="cofactor">
    <cofactor evidence="9">
        <name>Mg(2+)</name>
        <dbReference type="ChEBI" id="CHEBI:18420"/>
    </cofactor>
</comment>
<evidence type="ECO:0000256" key="9">
    <source>
        <dbReference type="HAMAP-Rule" id="MF_00151"/>
    </source>
</evidence>
<dbReference type="InterPro" id="IPR004821">
    <property type="entry name" value="Cyt_trans-like"/>
</dbReference>
<comment type="catalytic activity">
    <reaction evidence="8 9">
        <text>(R)-4'-phosphopantetheine + ATP + H(+) = 3'-dephospho-CoA + diphosphate</text>
        <dbReference type="Rhea" id="RHEA:19801"/>
        <dbReference type="ChEBI" id="CHEBI:15378"/>
        <dbReference type="ChEBI" id="CHEBI:30616"/>
        <dbReference type="ChEBI" id="CHEBI:33019"/>
        <dbReference type="ChEBI" id="CHEBI:57328"/>
        <dbReference type="ChEBI" id="CHEBI:61723"/>
        <dbReference type="EC" id="2.7.7.3"/>
    </reaction>
</comment>
<dbReference type="EC" id="2.7.7.3" evidence="9"/>
<gene>
    <name evidence="9 11" type="primary">coaD</name>
    <name evidence="11" type="ORF">RZS28_13305</name>
</gene>
<keyword evidence="7 9" id="KW-0173">Coenzyme A biosynthesis</keyword>
<keyword evidence="12" id="KW-1185">Reference proteome</keyword>
<dbReference type="NCBIfam" id="TIGR01510">
    <property type="entry name" value="coaD_prev_kdtB"/>
    <property type="match status" value="1"/>
</dbReference>
<proteinExistence type="inferred from homology"/>
<comment type="similarity">
    <text evidence="9">Belongs to the bacterial CoaD family.</text>
</comment>